<dbReference type="Pfam" id="PF02567">
    <property type="entry name" value="PhzC-PhzF"/>
    <property type="match status" value="1"/>
</dbReference>
<sequence>MHYHVAVSFGCAIYRLYIKHCWGLRVGVNEDPVTGSAHCCLAPYWGQKLGRDTLLGYQASKRGGLVRVQLNGERVLLGGQAVTVMKGELL</sequence>
<gene>
    <name evidence="3" type="ORF">KDI_55840</name>
</gene>
<keyword evidence="2" id="KW-0413">Isomerase</keyword>
<dbReference type="InterPro" id="IPR003719">
    <property type="entry name" value="Phenazine_PhzF-like"/>
</dbReference>
<dbReference type="PANTHER" id="PTHR13774:SF17">
    <property type="entry name" value="PHENAZINE BIOSYNTHESIS-LIKE DOMAIN-CONTAINING PROTEIN"/>
    <property type="match status" value="1"/>
</dbReference>
<comment type="caution">
    <text evidence="3">The sequence shown here is derived from an EMBL/GenBank/DDBJ whole genome shotgun (WGS) entry which is preliminary data.</text>
</comment>
<dbReference type="EMBL" id="BIXY01000213">
    <property type="protein sequence ID" value="GCF12020.1"/>
    <property type="molecule type" value="Genomic_DNA"/>
</dbReference>
<comment type="similarity">
    <text evidence="1">Belongs to the PhzF family.</text>
</comment>
<dbReference type="Proteomes" id="UP000322530">
    <property type="component" value="Unassembled WGS sequence"/>
</dbReference>
<evidence type="ECO:0000256" key="2">
    <source>
        <dbReference type="ARBA" id="ARBA00023235"/>
    </source>
</evidence>
<proteinExistence type="inferred from homology"/>
<evidence type="ECO:0000313" key="3">
    <source>
        <dbReference type="EMBL" id="GCF12020.1"/>
    </source>
</evidence>
<dbReference type="SUPFAM" id="SSF54506">
    <property type="entry name" value="Diaminopimelate epimerase-like"/>
    <property type="match status" value="1"/>
</dbReference>
<dbReference type="Gene3D" id="3.10.310.10">
    <property type="entry name" value="Diaminopimelate Epimerase, Chain A, domain 1"/>
    <property type="match status" value="1"/>
</dbReference>
<evidence type="ECO:0000313" key="4">
    <source>
        <dbReference type="Proteomes" id="UP000322530"/>
    </source>
</evidence>
<name>A0A5A5TK70_9CHLR</name>
<reference evidence="3 4" key="1">
    <citation type="submission" date="2019-01" db="EMBL/GenBank/DDBJ databases">
        <title>Draft genome sequence of Dictyobacter sp. Uno17.</title>
        <authorList>
            <person name="Wang C.M."/>
            <person name="Zheng Y."/>
            <person name="Sakai Y."/>
            <person name="Abe K."/>
            <person name="Yokota A."/>
            <person name="Yabe S."/>
        </authorList>
    </citation>
    <scope>NUCLEOTIDE SEQUENCE [LARGE SCALE GENOMIC DNA]</scope>
    <source>
        <strain evidence="3 4">Uno17</strain>
    </source>
</reference>
<dbReference type="AlphaFoldDB" id="A0A5A5TK70"/>
<dbReference type="GO" id="GO:0005737">
    <property type="term" value="C:cytoplasm"/>
    <property type="evidence" value="ECO:0007669"/>
    <property type="project" value="TreeGrafter"/>
</dbReference>
<evidence type="ECO:0008006" key="5">
    <source>
        <dbReference type="Google" id="ProtNLM"/>
    </source>
</evidence>
<organism evidence="3 4">
    <name type="scientific">Dictyobacter arantiisoli</name>
    <dbReference type="NCBI Taxonomy" id="2014874"/>
    <lineage>
        <taxon>Bacteria</taxon>
        <taxon>Bacillati</taxon>
        <taxon>Chloroflexota</taxon>
        <taxon>Ktedonobacteria</taxon>
        <taxon>Ktedonobacterales</taxon>
        <taxon>Dictyobacteraceae</taxon>
        <taxon>Dictyobacter</taxon>
    </lineage>
</organism>
<accession>A0A5A5TK70</accession>
<dbReference type="GO" id="GO:0016853">
    <property type="term" value="F:isomerase activity"/>
    <property type="evidence" value="ECO:0007669"/>
    <property type="project" value="UniProtKB-KW"/>
</dbReference>
<evidence type="ECO:0000256" key="1">
    <source>
        <dbReference type="ARBA" id="ARBA00008270"/>
    </source>
</evidence>
<keyword evidence="4" id="KW-1185">Reference proteome</keyword>
<protein>
    <recommendedName>
        <fullName evidence="5">PhzF family phenazine biosynthesis protein</fullName>
    </recommendedName>
</protein>
<dbReference type="PANTHER" id="PTHR13774">
    <property type="entry name" value="PHENAZINE BIOSYNTHESIS PROTEIN"/>
    <property type="match status" value="1"/>
</dbReference>